<dbReference type="AlphaFoldDB" id="A0A917VBD9"/>
<evidence type="ECO:0000259" key="1">
    <source>
        <dbReference type="Pfam" id="PF13577"/>
    </source>
</evidence>
<reference evidence="2" key="2">
    <citation type="submission" date="2020-09" db="EMBL/GenBank/DDBJ databases">
        <authorList>
            <person name="Sun Q."/>
            <person name="Ohkuma M."/>
        </authorList>
    </citation>
    <scope>NUCLEOTIDE SEQUENCE</scope>
    <source>
        <strain evidence="2">JCM 3035</strain>
    </source>
</reference>
<gene>
    <name evidence="2" type="ORF">GCM10010094_19710</name>
</gene>
<dbReference type="CDD" id="cd00531">
    <property type="entry name" value="NTF2_like"/>
    <property type="match status" value="1"/>
</dbReference>
<evidence type="ECO:0000313" key="2">
    <source>
        <dbReference type="EMBL" id="GGK59427.1"/>
    </source>
</evidence>
<dbReference type="Pfam" id="PF13577">
    <property type="entry name" value="SnoaL_4"/>
    <property type="match status" value="1"/>
</dbReference>
<evidence type="ECO:0000313" key="3">
    <source>
        <dbReference type="Proteomes" id="UP000637788"/>
    </source>
</evidence>
<dbReference type="SUPFAM" id="SSF54427">
    <property type="entry name" value="NTF2-like"/>
    <property type="match status" value="1"/>
</dbReference>
<reference evidence="2" key="1">
    <citation type="journal article" date="2014" name="Int. J. Syst. Evol. Microbiol.">
        <title>Complete genome sequence of Corynebacterium casei LMG S-19264T (=DSM 44701T), isolated from a smear-ripened cheese.</title>
        <authorList>
            <consortium name="US DOE Joint Genome Institute (JGI-PGF)"/>
            <person name="Walter F."/>
            <person name="Albersmeier A."/>
            <person name="Kalinowski J."/>
            <person name="Ruckert C."/>
        </authorList>
    </citation>
    <scope>NUCLEOTIDE SEQUENCE</scope>
    <source>
        <strain evidence="2">JCM 3035</strain>
    </source>
</reference>
<name>A0A917VBD9_9ACTN</name>
<dbReference type="RefSeq" id="WP_189321490.1">
    <property type="nucleotide sequence ID" value="NZ_BMPQ01000004.1"/>
</dbReference>
<dbReference type="Gene3D" id="3.10.450.50">
    <property type="match status" value="1"/>
</dbReference>
<proteinExistence type="predicted"/>
<dbReference type="InterPro" id="IPR032710">
    <property type="entry name" value="NTF2-like_dom_sf"/>
</dbReference>
<keyword evidence="3" id="KW-1185">Reference proteome</keyword>
<feature type="domain" description="SnoaL-like" evidence="1">
    <location>
        <begin position="15"/>
        <end position="136"/>
    </location>
</feature>
<accession>A0A917VBD9</accession>
<dbReference type="EMBL" id="BMPQ01000004">
    <property type="protein sequence ID" value="GGK59427.1"/>
    <property type="molecule type" value="Genomic_DNA"/>
</dbReference>
<comment type="caution">
    <text evidence="2">The sequence shown here is derived from an EMBL/GenBank/DDBJ whole genome shotgun (WGS) entry which is preliminary data.</text>
</comment>
<organism evidence="2 3">
    <name type="scientific">Streptomyces flaveus</name>
    <dbReference type="NCBI Taxonomy" id="66370"/>
    <lineage>
        <taxon>Bacteria</taxon>
        <taxon>Bacillati</taxon>
        <taxon>Actinomycetota</taxon>
        <taxon>Actinomycetes</taxon>
        <taxon>Kitasatosporales</taxon>
        <taxon>Streptomycetaceae</taxon>
        <taxon>Streptomyces</taxon>
        <taxon>Streptomyces aurantiacus group</taxon>
    </lineage>
</organism>
<protein>
    <recommendedName>
        <fullName evidence="1">SnoaL-like domain-containing protein</fullName>
    </recommendedName>
</protein>
<sequence>MTAPDDNALRQDVRYLKDRIEILDCIARHARGCDRHDTDLVTSAYHPDGTDEHGSTINSGPAYAGWANQVHAAASSVHTHNITTHSCDIDGDTAHCESYVIVILLGTDDRTAQFISGRYLDRLERRDGHWRIAVRRSTVEVMFTADASALRSTAFRDQGYLKGTRSLDDLSYARPLLPDAPAPARWNTGGGTCASA</sequence>
<dbReference type="InterPro" id="IPR037401">
    <property type="entry name" value="SnoaL-like"/>
</dbReference>
<dbReference type="Proteomes" id="UP000637788">
    <property type="component" value="Unassembled WGS sequence"/>
</dbReference>